<evidence type="ECO:0000256" key="6">
    <source>
        <dbReference type="ARBA" id="ARBA00023015"/>
    </source>
</evidence>
<evidence type="ECO:0000256" key="10">
    <source>
        <dbReference type="SAM" id="MobiDB-lite"/>
    </source>
</evidence>
<dbReference type="EMBL" id="PYSW02000022">
    <property type="protein sequence ID" value="KAG2382993.1"/>
    <property type="molecule type" value="Genomic_DNA"/>
</dbReference>
<evidence type="ECO:0000256" key="7">
    <source>
        <dbReference type="ARBA" id="ARBA00023158"/>
    </source>
</evidence>
<sequence>MDKIFNITNEELKDLNLVQYKKKLFQHFNIQQNPHEKSAIALHLECAVLPSTQTLLIYPPRHDGEVISETSQLIGLWRKRLLCFLYLLYVDSLYPILSQIQYHLKHHIVVSYSSSSSNSSTINPPVLIWSGAQHYPPERKICILVELFFLLRLFSLSFSLFSSTELVLTQDISDYISESNTSNQDILWMKNETLHSLFSRAEYNDESKLSQFIILTILSYPNFLSKLHEMITQHESYSLKGMRSHGLYPKLLNDKHFLPSIHTFRHGHTKSLSELMTLQPSHYAFEESLYFNQQQPNIMAGTTTNSSQSPLSRFETKFFRPTPPMLEFNPDFELMWINDVNTYSSSQYIGQMKQKPSEYHLDTGFDIDSTHLFCLYELNSSNKGGFMSSNHQRGQTSTPFSQSSETSQAVGDSGGVVLMKRGKTNQENELNELFSKAFKQQLQPVQTKNLIQNFDKITMFTELLTPNRLTDLVKNNRELASKCLQVLIHTNNKRLNEYMSVLVSIPVSLQLLEVVNTLLNKSDAVTTNLFTQNLEDSKSSSFLHTLLRNCMAHCNQSAQDPPSQTRKVRLVCVFVQRLIREEILTVNPEDFIFLELQSFCIEFVKIKEAAELHSLLLARK</sequence>
<evidence type="ECO:0000256" key="1">
    <source>
        <dbReference type="ARBA" id="ARBA00004123"/>
    </source>
</evidence>
<dbReference type="GO" id="GO:0005634">
    <property type="term" value="C:nucleus"/>
    <property type="evidence" value="ECO:0007669"/>
    <property type="project" value="UniProtKB-SubCell"/>
</dbReference>
<keyword evidence="9" id="KW-0539">Nucleus</keyword>
<keyword evidence="5" id="KW-0963">Cytoplasm</keyword>
<dbReference type="Proteomes" id="UP000816034">
    <property type="component" value="Unassembled WGS sequence"/>
</dbReference>
<evidence type="ECO:0000256" key="4">
    <source>
        <dbReference type="ARBA" id="ARBA00014872"/>
    </source>
</evidence>
<evidence type="ECO:0000256" key="8">
    <source>
        <dbReference type="ARBA" id="ARBA00023163"/>
    </source>
</evidence>
<dbReference type="GO" id="GO:0031047">
    <property type="term" value="P:regulatory ncRNA-mediated gene silencing"/>
    <property type="evidence" value="ECO:0007669"/>
    <property type="project" value="UniProtKB-KW"/>
</dbReference>
<dbReference type="GO" id="GO:0005737">
    <property type="term" value="C:cytoplasm"/>
    <property type="evidence" value="ECO:0007669"/>
    <property type="project" value="UniProtKB-SubCell"/>
</dbReference>
<keyword evidence="6" id="KW-0805">Transcription regulation</keyword>
<keyword evidence="7" id="KW-0943">RNA-mediated gene silencing</keyword>
<evidence type="ECO:0000256" key="9">
    <source>
        <dbReference type="ARBA" id="ARBA00023242"/>
    </source>
</evidence>
<dbReference type="GeneID" id="68097415"/>
<organism evidence="11 12">
    <name type="scientific">Naegleria lovaniensis</name>
    <name type="common">Amoeba</name>
    <dbReference type="NCBI Taxonomy" id="51637"/>
    <lineage>
        <taxon>Eukaryota</taxon>
        <taxon>Discoba</taxon>
        <taxon>Heterolobosea</taxon>
        <taxon>Tetramitia</taxon>
        <taxon>Eutetramitia</taxon>
        <taxon>Vahlkampfiidae</taxon>
        <taxon>Naegleria</taxon>
    </lineage>
</organism>
<evidence type="ECO:0000256" key="2">
    <source>
        <dbReference type="ARBA" id="ARBA00004496"/>
    </source>
</evidence>
<dbReference type="GO" id="GO:0030014">
    <property type="term" value="C:CCR4-NOT complex"/>
    <property type="evidence" value="ECO:0007669"/>
    <property type="project" value="InterPro"/>
</dbReference>
<gene>
    <name evidence="11" type="ORF">C9374_004960</name>
</gene>
<keyword evidence="12" id="KW-1185">Reference proteome</keyword>
<comment type="similarity">
    <text evidence="3">Belongs to the CNOT11 family.</text>
</comment>
<dbReference type="Pfam" id="PF10155">
    <property type="entry name" value="CNOT11"/>
    <property type="match status" value="1"/>
</dbReference>
<evidence type="ECO:0000256" key="5">
    <source>
        <dbReference type="ARBA" id="ARBA00022490"/>
    </source>
</evidence>
<comment type="subcellular location">
    <subcellularLocation>
        <location evidence="2">Cytoplasm</location>
    </subcellularLocation>
    <subcellularLocation>
        <location evidence="1">Nucleus</location>
    </subcellularLocation>
</comment>
<accession>A0AA88GRT6</accession>
<dbReference type="PANTHER" id="PTHR15975:SF0">
    <property type="entry name" value="CCR4-NOT TRANSCRIPTION COMPLEX SUBUNIT 11"/>
    <property type="match status" value="1"/>
</dbReference>
<evidence type="ECO:0000313" key="11">
    <source>
        <dbReference type="EMBL" id="KAG2382993.1"/>
    </source>
</evidence>
<dbReference type="PANTHER" id="PTHR15975">
    <property type="entry name" value="CCR4-NOT TRANSCRIPTION COMPLEX SUBUNIT 11"/>
    <property type="match status" value="1"/>
</dbReference>
<dbReference type="InterPro" id="IPR019312">
    <property type="entry name" value="CNOT11"/>
</dbReference>
<feature type="compositionally biased region" description="Polar residues" evidence="10">
    <location>
        <begin position="386"/>
        <end position="410"/>
    </location>
</feature>
<dbReference type="RefSeq" id="XP_044548672.1">
    <property type="nucleotide sequence ID" value="XM_044694657.1"/>
</dbReference>
<proteinExistence type="inferred from homology"/>
<name>A0AA88GRT6_NAELO</name>
<evidence type="ECO:0000256" key="3">
    <source>
        <dbReference type="ARBA" id="ARBA00008030"/>
    </source>
</evidence>
<protein>
    <recommendedName>
        <fullName evidence="4">CCR4-NOT transcription complex subunit 11</fullName>
    </recommendedName>
</protein>
<keyword evidence="8" id="KW-0804">Transcription</keyword>
<evidence type="ECO:0000313" key="12">
    <source>
        <dbReference type="Proteomes" id="UP000816034"/>
    </source>
</evidence>
<feature type="region of interest" description="Disordered" evidence="10">
    <location>
        <begin position="386"/>
        <end position="411"/>
    </location>
</feature>
<dbReference type="AlphaFoldDB" id="A0AA88GRT6"/>
<comment type="caution">
    <text evidence="11">The sequence shown here is derived from an EMBL/GenBank/DDBJ whole genome shotgun (WGS) entry which is preliminary data.</text>
</comment>
<reference evidence="11 12" key="1">
    <citation type="journal article" date="2018" name="BMC Genomics">
        <title>The genome of Naegleria lovaniensis, the basis for a comparative approach to unravel pathogenicity factors of the human pathogenic amoeba N. fowleri.</title>
        <authorList>
            <person name="Liechti N."/>
            <person name="Schurch N."/>
            <person name="Bruggmann R."/>
            <person name="Wittwer M."/>
        </authorList>
    </citation>
    <scope>NUCLEOTIDE SEQUENCE [LARGE SCALE GENOMIC DNA]</scope>
    <source>
        <strain evidence="11 12">ATCC 30569</strain>
    </source>
</reference>